<evidence type="ECO:0000256" key="2">
    <source>
        <dbReference type="ARBA" id="ARBA00008276"/>
    </source>
</evidence>
<dbReference type="InterPro" id="IPR013221">
    <property type="entry name" value="Mur_ligase_cen"/>
</dbReference>
<dbReference type="SUPFAM" id="SSF53244">
    <property type="entry name" value="MurD-like peptide ligases, peptide-binding domain"/>
    <property type="match status" value="1"/>
</dbReference>
<dbReference type="PANTHER" id="PTHR11136:SF0">
    <property type="entry name" value="DIHYDROFOLATE SYNTHETASE-RELATED"/>
    <property type="match status" value="1"/>
</dbReference>
<sequence>MSKINLGLERVELLMEKLRHPERRVKTIHVAGTNGKGSTTAYLREMLKEAGFITGTYTSPYWDTPAEQIAINGEHIRESELEKCLSEIAPAIKETETDLGSVVTEFERMTAAALYYFSTMKPVDIAIIETGMGGRRDATNVIVPLVSIITTVGMDHEAWLGDTIRVISREKAGVIKSGVPVFTAVQGEALDVIKEEARLKHTKVYEAGKAAKITIEERKKDETTFQYSSSYKDLKNLSTLMPGDHQVTNAALGIMAIDYMKQYYAMMVDDEAIRNGIKQAVMPGRLEKVSKNPVVLLDTAHNPQAIEALAKTIKARYQDTDFNVLFGVMKDKDYKQMLQMLRESFSEVLVTSFDDERAASIDQLQLNEITAVDDVRSWLEKNNQPLIITGSQKFIGQVRQYLT</sequence>
<evidence type="ECO:0000256" key="5">
    <source>
        <dbReference type="ARBA" id="ARBA00022723"/>
    </source>
</evidence>
<dbReference type="FunFam" id="3.40.1190.10:FF:000011">
    <property type="entry name" value="Folylpolyglutamate synthase/dihydrofolate synthase"/>
    <property type="match status" value="1"/>
</dbReference>
<dbReference type="Gene3D" id="3.90.190.20">
    <property type="entry name" value="Mur ligase, C-terminal domain"/>
    <property type="match status" value="1"/>
</dbReference>
<comment type="cofactor">
    <cofactor evidence="1">
        <name>Mg(2+)</name>
        <dbReference type="ChEBI" id="CHEBI:18420"/>
    </cofactor>
</comment>
<dbReference type="PIRSF" id="PIRSF001563">
    <property type="entry name" value="Folylpolyglu_synth"/>
    <property type="match status" value="1"/>
</dbReference>
<dbReference type="GO" id="GO:0005524">
    <property type="term" value="F:ATP binding"/>
    <property type="evidence" value="ECO:0007669"/>
    <property type="project" value="UniProtKB-KW"/>
</dbReference>
<dbReference type="EC" id="6.3.2.17" evidence="3"/>
<keyword evidence="8" id="KW-0460">Magnesium</keyword>
<evidence type="ECO:0000256" key="8">
    <source>
        <dbReference type="ARBA" id="ARBA00022842"/>
    </source>
</evidence>
<dbReference type="Proteomes" id="UP000278746">
    <property type="component" value="Unassembled WGS sequence"/>
</dbReference>
<dbReference type="EMBL" id="RHIB01000001">
    <property type="protein sequence ID" value="RNA70223.1"/>
    <property type="molecule type" value="Genomic_DNA"/>
</dbReference>
<dbReference type="InterPro" id="IPR036565">
    <property type="entry name" value="Mur-like_cat_sf"/>
</dbReference>
<comment type="similarity">
    <text evidence="2">Belongs to the folylpolyglutamate synthase family.</text>
</comment>
<accession>A0A3M7TXK1</accession>
<evidence type="ECO:0000256" key="9">
    <source>
        <dbReference type="ARBA" id="ARBA00030592"/>
    </source>
</evidence>
<comment type="catalytic activity">
    <reaction evidence="10">
        <text>(6S)-5,6,7,8-tetrahydrofolyl-(gamma-L-Glu)(n) + L-glutamate + ATP = (6S)-5,6,7,8-tetrahydrofolyl-(gamma-L-Glu)(n+1) + ADP + phosphate + H(+)</text>
        <dbReference type="Rhea" id="RHEA:10580"/>
        <dbReference type="Rhea" id="RHEA-COMP:14738"/>
        <dbReference type="Rhea" id="RHEA-COMP:14740"/>
        <dbReference type="ChEBI" id="CHEBI:15378"/>
        <dbReference type="ChEBI" id="CHEBI:29985"/>
        <dbReference type="ChEBI" id="CHEBI:30616"/>
        <dbReference type="ChEBI" id="CHEBI:43474"/>
        <dbReference type="ChEBI" id="CHEBI:141005"/>
        <dbReference type="ChEBI" id="CHEBI:456216"/>
        <dbReference type="EC" id="6.3.2.17"/>
    </reaction>
</comment>
<evidence type="ECO:0000259" key="12">
    <source>
        <dbReference type="Pfam" id="PF08245"/>
    </source>
</evidence>
<evidence type="ECO:0000256" key="1">
    <source>
        <dbReference type="ARBA" id="ARBA00001946"/>
    </source>
</evidence>
<evidence type="ECO:0000256" key="10">
    <source>
        <dbReference type="ARBA" id="ARBA00047493"/>
    </source>
</evidence>
<dbReference type="GO" id="GO:0008841">
    <property type="term" value="F:dihydrofolate synthase activity"/>
    <property type="evidence" value="ECO:0007669"/>
    <property type="project" value="TreeGrafter"/>
</dbReference>
<keyword evidence="5" id="KW-0479">Metal-binding</keyword>
<evidence type="ECO:0000313" key="14">
    <source>
        <dbReference type="Proteomes" id="UP000278746"/>
    </source>
</evidence>
<dbReference type="InterPro" id="IPR036615">
    <property type="entry name" value="Mur_ligase_C_dom_sf"/>
</dbReference>
<dbReference type="GO" id="GO:0005737">
    <property type="term" value="C:cytoplasm"/>
    <property type="evidence" value="ECO:0007669"/>
    <property type="project" value="TreeGrafter"/>
</dbReference>
<evidence type="ECO:0000256" key="3">
    <source>
        <dbReference type="ARBA" id="ARBA00013025"/>
    </source>
</evidence>
<dbReference type="Pfam" id="PF08245">
    <property type="entry name" value="Mur_ligase_M"/>
    <property type="match status" value="1"/>
</dbReference>
<feature type="domain" description="Mur ligase C-terminal" evidence="11">
    <location>
        <begin position="284"/>
        <end position="376"/>
    </location>
</feature>
<evidence type="ECO:0000256" key="7">
    <source>
        <dbReference type="ARBA" id="ARBA00022840"/>
    </source>
</evidence>
<keyword evidence="14" id="KW-1185">Reference proteome</keyword>
<proteinExistence type="inferred from homology"/>
<reference evidence="13 14" key="1">
    <citation type="submission" date="2018-10" db="EMBL/GenBank/DDBJ databases">
        <title>Bacillus Keqinensis sp. nov., a moderately halophilic bacterium isolated from a saline-alkaline lake.</title>
        <authorList>
            <person name="Wang H."/>
        </authorList>
    </citation>
    <scope>NUCLEOTIDE SEQUENCE [LARGE SCALE GENOMIC DNA]</scope>
    <source>
        <strain evidence="13 14">KQ-3</strain>
    </source>
</reference>
<dbReference type="Pfam" id="PF02875">
    <property type="entry name" value="Mur_ligase_C"/>
    <property type="match status" value="1"/>
</dbReference>
<dbReference type="InterPro" id="IPR001645">
    <property type="entry name" value="Folylpolyglutamate_synth"/>
</dbReference>
<organism evidence="13 14">
    <name type="scientific">Alteribacter keqinensis</name>
    <dbReference type="NCBI Taxonomy" id="2483800"/>
    <lineage>
        <taxon>Bacteria</taxon>
        <taxon>Bacillati</taxon>
        <taxon>Bacillota</taxon>
        <taxon>Bacilli</taxon>
        <taxon>Bacillales</taxon>
        <taxon>Bacillaceae</taxon>
        <taxon>Alteribacter</taxon>
    </lineage>
</organism>
<dbReference type="InterPro" id="IPR004101">
    <property type="entry name" value="Mur_ligase_C"/>
</dbReference>
<dbReference type="SUPFAM" id="SSF53623">
    <property type="entry name" value="MurD-like peptide ligases, catalytic domain"/>
    <property type="match status" value="1"/>
</dbReference>
<name>A0A3M7TXK1_9BACI</name>
<evidence type="ECO:0000256" key="4">
    <source>
        <dbReference type="ARBA" id="ARBA00022598"/>
    </source>
</evidence>
<evidence type="ECO:0000313" key="13">
    <source>
        <dbReference type="EMBL" id="RNA70223.1"/>
    </source>
</evidence>
<dbReference type="GO" id="GO:0046872">
    <property type="term" value="F:metal ion binding"/>
    <property type="evidence" value="ECO:0007669"/>
    <property type="project" value="UniProtKB-KW"/>
</dbReference>
<evidence type="ECO:0000256" key="6">
    <source>
        <dbReference type="ARBA" id="ARBA00022741"/>
    </source>
</evidence>
<dbReference type="GO" id="GO:0004326">
    <property type="term" value="F:tetrahydrofolylpolyglutamate synthase activity"/>
    <property type="evidence" value="ECO:0007669"/>
    <property type="project" value="UniProtKB-EC"/>
</dbReference>
<comment type="caution">
    <text evidence="13">The sequence shown here is derived from an EMBL/GenBank/DDBJ whole genome shotgun (WGS) entry which is preliminary data.</text>
</comment>
<dbReference type="InterPro" id="IPR018109">
    <property type="entry name" value="Folylpolyglutamate_synth_CS"/>
</dbReference>
<keyword evidence="7" id="KW-0067">ATP-binding</keyword>
<feature type="domain" description="Mur ligase central" evidence="12">
    <location>
        <begin position="30"/>
        <end position="256"/>
    </location>
</feature>
<keyword evidence="6" id="KW-0547">Nucleotide-binding</keyword>
<dbReference type="PROSITE" id="PS01012">
    <property type="entry name" value="FOLYLPOLYGLU_SYNT_2"/>
    <property type="match status" value="1"/>
</dbReference>
<dbReference type="PANTHER" id="PTHR11136">
    <property type="entry name" value="FOLYLPOLYGLUTAMATE SYNTHASE-RELATED"/>
    <property type="match status" value="1"/>
</dbReference>
<evidence type="ECO:0000259" key="11">
    <source>
        <dbReference type="Pfam" id="PF02875"/>
    </source>
</evidence>
<dbReference type="NCBIfam" id="TIGR01499">
    <property type="entry name" value="folC"/>
    <property type="match status" value="1"/>
</dbReference>
<keyword evidence="4" id="KW-0436">Ligase</keyword>
<dbReference type="Gene3D" id="3.40.1190.10">
    <property type="entry name" value="Mur-like, catalytic domain"/>
    <property type="match status" value="1"/>
</dbReference>
<protein>
    <recommendedName>
        <fullName evidence="3">tetrahydrofolate synthase</fullName>
        <ecNumber evidence="3">6.3.2.17</ecNumber>
    </recommendedName>
    <alternativeName>
        <fullName evidence="9">Tetrahydrofolylpolyglutamate synthase</fullName>
    </alternativeName>
</protein>
<dbReference type="RefSeq" id="WP_122897800.1">
    <property type="nucleotide sequence ID" value="NZ_RHIB01000001.1"/>
</dbReference>
<dbReference type="OrthoDB" id="9809356at2"/>
<gene>
    <name evidence="13" type="ORF">EBO34_09940</name>
</gene>
<dbReference type="AlphaFoldDB" id="A0A3M7TXK1"/>